<evidence type="ECO:0000256" key="1">
    <source>
        <dbReference type="SAM" id="Phobius"/>
    </source>
</evidence>
<name>A0A4Q7VA07_9BACT</name>
<dbReference type="Proteomes" id="UP000293562">
    <property type="component" value="Unassembled WGS sequence"/>
</dbReference>
<comment type="caution">
    <text evidence="2">The sequence shown here is derived from an EMBL/GenBank/DDBJ whole genome shotgun (WGS) entry which is preliminary data.</text>
</comment>
<gene>
    <name evidence="2" type="ORF">EV201_2754</name>
</gene>
<evidence type="ECO:0000313" key="2">
    <source>
        <dbReference type="EMBL" id="RZT93581.1"/>
    </source>
</evidence>
<evidence type="ECO:0000313" key="3">
    <source>
        <dbReference type="Proteomes" id="UP000293562"/>
    </source>
</evidence>
<accession>A0A4Q7VA07</accession>
<organism evidence="2 3">
    <name type="scientific">Ancylomarina subtilis</name>
    <dbReference type="NCBI Taxonomy" id="1639035"/>
    <lineage>
        <taxon>Bacteria</taxon>
        <taxon>Pseudomonadati</taxon>
        <taxon>Bacteroidota</taxon>
        <taxon>Bacteroidia</taxon>
        <taxon>Marinilabiliales</taxon>
        <taxon>Marinifilaceae</taxon>
        <taxon>Ancylomarina</taxon>
    </lineage>
</organism>
<keyword evidence="1" id="KW-0472">Membrane</keyword>
<dbReference type="RefSeq" id="WP_130308121.1">
    <property type="nucleotide sequence ID" value="NZ_SHKN01000002.1"/>
</dbReference>
<protein>
    <submittedName>
        <fullName evidence="2">Uncharacterized protein</fullName>
    </submittedName>
</protein>
<proteinExistence type="predicted"/>
<keyword evidence="1" id="KW-0812">Transmembrane</keyword>
<feature type="transmembrane region" description="Helical" evidence="1">
    <location>
        <begin position="102"/>
        <end position="121"/>
    </location>
</feature>
<dbReference type="EMBL" id="SHKN01000002">
    <property type="protein sequence ID" value="RZT93581.1"/>
    <property type="molecule type" value="Genomic_DNA"/>
</dbReference>
<reference evidence="2 3" key="1">
    <citation type="submission" date="2019-02" db="EMBL/GenBank/DDBJ databases">
        <title>Genomic Encyclopedia of Type Strains, Phase IV (KMG-IV): sequencing the most valuable type-strain genomes for metagenomic binning, comparative biology and taxonomic classification.</title>
        <authorList>
            <person name="Goeker M."/>
        </authorList>
    </citation>
    <scope>NUCLEOTIDE SEQUENCE [LARGE SCALE GENOMIC DNA]</scope>
    <source>
        <strain evidence="2 3">DSM 28825</strain>
    </source>
</reference>
<keyword evidence="3" id="KW-1185">Reference proteome</keyword>
<feature type="transmembrane region" description="Helical" evidence="1">
    <location>
        <begin position="50"/>
        <end position="70"/>
    </location>
</feature>
<sequence>MEKTIRVEIENEYKTQIAELEENLKSVGEFEANAQSSVAFLALTRGVNFIFSWGFFLLGVIGLIAFGFYFKEIINLIDQKFSLGIESSIVGYDGEILKGFLYLKYLIMLTFGLCLMLSVQLKTIRKKNALIIGLDSVVSDFKMRSVRMLDEAKNRLKNYTKLIAEERFSK</sequence>
<dbReference type="AlphaFoldDB" id="A0A4Q7VA07"/>
<keyword evidence="1" id="KW-1133">Transmembrane helix</keyword>